<evidence type="ECO:0000256" key="1">
    <source>
        <dbReference type="SAM" id="MobiDB-lite"/>
    </source>
</evidence>
<evidence type="ECO:0000313" key="3">
    <source>
        <dbReference type="Proteomes" id="UP000186455"/>
    </source>
</evidence>
<sequence length="113" mass="11876">MSAELTGFTAEELYATGLVTEYRDLVAREAGPDNYARLVGGEPHTVPELVRAMTRLWYTGSWPGLRGGAGPYLVSARAYAGALVWRAAGTPAPGTTAPGFGSWSAPPPDGIPR</sequence>
<dbReference type="STRING" id="1048205.AB852_01970"/>
<name>A0A1Q4VFP2_9ACTN</name>
<evidence type="ECO:0000313" key="2">
    <source>
        <dbReference type="EMBL" id="OKH96632.1"/>
    </source>
</evidence>
<dbReference type="EMBL" id="LFBV01000001">
    <property type="protein sequence ID" value="OKH96632.1"/>
    <property type="molecule type" value="Genomic_DNA"/>
</dbReference>
<comment type="caution">
    <text evidence="2">The sequence shown here is derived from an EMBL/GenBank/DDBJ whole genome shotgun (WGS) entry which is preliminary data.</text>
</comment>
<protein>
    <submittedName>
        <fullName evidence="2">Uncharacterized protein</fullName>
    </submittedName>
</protein>
<proteinExistence type="predicted"/>
<gene>
    <name evidence="2" type="ORF">AB852_01970</name>
</gene>
<feature type="region of interest" description="Disordered" evidence="1">
    <location>
        <begin position="92"/>
        <end position="113"/>
    </location>
</feature>
<dbReference type="Proteomes" id="UP000186455">
    <property type="component" value="Unassembled WGS sequence"/>
</dbReference>
<dbReference type="AlphaFoldDB" id="A0A1Q4VFP2"/>
<keyword evidence="3" id="KW-1185">Reference proteome</keyword>
<organism evidence="2 3">
    <name type="scientific">Streptomyces uncialis</name>
    <dbReference type="NCBI Taxonomy" id="1048205"/>
    <lineage>
        <taxon>Bacteria</taxon>
        <taxon>Bacillati</taxon>
        <taxon>Actinomycetota</taxon>
        <taxon>Actinomycetes</taxon>
        <taxon>Kitasatosporales</taxon>
        <taxon>Streptomycetaceae</taxon>
        <taxon>Streptomyces</taxon>
    </lineage>
</organism>
<reference evidence="2 3" key="1">
    <citation type="submission" date="2015-06" db="EMBL/GenBank/DDBJ databases">
        <title>Cloning and characterization of the uncialamcin biosynthetic gene cluster.</title>
        <authorList>
            <person name="Yan X."/>
            <person name="Huang T."/>
            <person name="Ge H."/>
            <person name="Shen B."/>
        </authorList>
    </citation>
    <scope>NUCLEOTIDE SEQUENCE [LARGE SCALE GENOMIC DNA]</scope>
    <source>
        <strain evidence="2 3">DCA2648</strain>
    </source>
</reference>
<accession>A0A1Q4VFP2</accession>